<dbReference type="PANTHER" id="PTHR39550:SF1">
    <property type="entry name" value="SLL0658 PROTEIN"/>
    <property type="match status" value="1"/>
</dbReference>
<dbReference type="PANTHER" id="PTHR39550">
    <property type="entry name" value="SLL0658 PROTEIN"/>
    <property type="match status" value="1"/>
</dbReference>
<dbReference type="InterPro" id="IPR029060">
    <property type="entry name" value="PIN-like_dom_sf"/>
</dbReference>
<dbReference type="AlphaFoldDB" id="A0A0P8C893"/>
<sequence length="163" mass="18684">MQEENSVVIIDADFLSSFLKIGKLALIKNFFKVEKLFIPVAVFNEIARTKLVKHVFEVKYLQIETVDEKSIANLDMDFDNLGNGEKECIALCKNYRKSLLLTSDKKALDIARKQGVMAINIPAFLLACKSAAFLNTYEISCIIQDLKIKDYYEFSDDMRKRLL</sequence>
<protein>
    <recommendedName>
        <fullName evidence="3">PIN domain-containing protein</fullName>
    </recommendedName>
</protein>
<dbReference type="Proteomes" id="UP000050360">
    <property type="component" value="Unassembled WGS sequence"/>
</dbReference>
<dbReference type="InterPro" id="IPR021799">
    <property type="entry name" value="PIN-like_prokaryotic"/>
</dbReference>
<dbReference type="Pfam" id="PF11848">
    <property type="entry name" value="DUF3368"/>
    <property type="match status" value="1"/>
</dbReference>
<proteinExistence type="predicted"/>
<name>A0A0P8C893_9EURY</name>
<comment type="caution">
    <text evidence="1">The sequence shown here is derived from an EMBL/GenBank/DDBJ whole genome shotgun (WGS) entry which is preliminary data.</text>
</comment>
<organism evidence="1 2">
    <name type="scientific">Candidatus Methanoperedens nitratireducens</name>
    <dbReference type="NCBI Taxonomy" id="1392998"/>
    <lineage>
        <taxon>Archaea</taxon>
        <taxon>Methanobacteriati</taxon>
        <taxon>Methanobacteriota</taxon>
        <taxon>Stenosarchaea group</taxon>
        <taxon>Methanomicrobia</taxon>
        <taxon>Methanosarcinales</taxon>
        <taxon>ANME-2 cluster</taxon>
        <taxon>Candidatus Methanoperedentaceae</taxon>
        <taxon>Candidatus Methanoperedens</taxon>
    </lineage>
</organism>
<gene>
    <name evidence="1" type="ORF">MPEBLZ_02414</name>
</gene>
<evidence type="ECO:0008006" key="3">
    <source>
        <dbReference type="Google" id="ProtNLM"/>
    </source>
</evidence>
<dbReference type="Gene3D" id="3.40.50.1010">
    <property type="entry name" value="5'-nuclease"/>
    <property type="match status" value="1"/>
</dbReference>
<accession>A0A0P8C893</accession>
<reference evidence="1 2" key="1">
    <citation type="submission" date="2015-09" db="EMBL/GenBank/DDBJ databases">
        <title>A metagenomics-based metabolic model of nitrate-dependent anaerobic oxidation of methane by Methanoperedens-like archaea.</title>
        <authorList>
            <person name="Arshad A."/>
            <person name="Speth D.R."/>
            <person name="De Graaf R.M."/>
            <person name="Op Den Camp H.J."/>
            <person name="Jetten M.S."/>
            <person name="Welte C.U."/>
        </authorList>
    </citation>
    <scope>NUCLEOTIDE SEQUENCE [LARGE SCALE GENOMIC DNA]</scope>
</reference>
<dbReference type="EMBL" id="LKCM01000186">
    <property type="protein sequence ID" value="KPQ43030.1"/>
    <property type="molecule type" value="Genomic_DNA"/>
</dbReference>
<evidence type="ECO:0000313" key="2">
    <source>
        <dbReference type="Proteomes" id="UP000050360"/>
    </source>
</evidence>
<dbReference type="SUPFAM" id="SSF88723">
    <property type="entry name" value="PIN domain-like"/>
    <property type="match status" value="1"/>
</dbReference>
<evidence type="ECO:0000313" key="1">
    <source>
        <dbReference type="EMBL" id="KPQ43030.1"/>
    </source>
</evidence>